<name>A0ABS4XBV3_9MICC</name>
<dbReference type="Proteomes" id="UP001296993">
    <property type="component" value="Unassembled WGS sequence"/>
</dbReference>
<keyword evidence="2" id="KW-1185">Reference proteome</keyword>
<evidence type="ECO:0000313" key="2">
    <source>
        <dbReference type="Proteomes" id="UP001296993"/>
    </source>
</evidence>
<gene>
    <name evidence="1" type="ORF">JOF47_001463</name>
</gene>
<accession>A0ABS4XBV3</accession>
<sequence length="59" mass="6706">MVPPTENFQGLVDPRAVFEAAESRVQPRFKPEKPNIATAGQDVVMHEHFAQMFHGVCRR</sequence>
<comment type="caution">
    <text evidence="1">The sequence shown here is derived from an EMBL/GenBank/DDBJ whole genome shotgun (WGS) entry which is preliminary data.</text>
</comment>
<reference evidence="1 2" key="1">
    <citation type="submission" date="2021-03" db="EMBL/GenBank/DDBJ databases">
        <title>Sequencing the genomes of 1000 actinobacteria strains.</title>
        <authorList>
            <person name="Klenk H.-P."/>
        </authorList>
    </citation>
    <scope>NUCLEOTIDE SEQUENCE [LARGE SCALE GENOMIC DNA]</scope>
    <source>
        <strain evidence="1 2">DSM 15797</strain>
    </source>
</reference>
<evidence type="ECO:0000313" key="1">
    <source>
        <dbReference type="EMBL" id="MBP2385952.1"/>
    </source>
</evidence>
<organism evidence="1 2">
    <name type="scientific">Paeniglutamicibacter kerguelensis</name>
    <dbReference type="NCBI Taxonomy" id="254788"/>
    <lineage>
        <taxon>Bacteria</taxon>
        <taxon>Bacillati</taxon>
        <taxon>Actinomycetota</taxon>
        <taxon>Actinomycetes</taxon>
        <taxon>Micrococcales</taxon>
        <taxon>Micrococcaceae</taxon>
        <taxon>Paeniglutamicibacter</taxon>
    </lineage>
</organism>
<proteinExistence type="predicted"/>
<protein>
    <submittedName>
        <fullName evidence="1">Uncharacterized protein</fullName>
    </submittedName>
</protein>
<dbReference type="EMBL" id="JAGIOF010000001">
    <property type="protein sequence ID" value="MBP2385952.1"/>
    <property type="molecule type" value="Genomic_DNA"/>
</dbReference>
<dbReference type="RefSeq" id="WP_209996935.1">
    <property type="nucleotide sequence ID" value="NZ_BAAAJY010000003.1"/>
</dbReference>